<feature type="transmembrane region" description="Helical" evidence="2">
    <location>
        <begin position="229"/>
        <end position="253"/>
    </location>
</feature>
<accession>A0ABT3CTZ4</accession>
<feature type="transmembrane region" description="Helical" evidence="2">
    <location>
        <begin position="300"/>
        <end position="322"/>
    </location>
</feature>
<gene>
    <name evidence="3" type="ORF">N7U62_10115</name>
</gene>
<dbReference type="PANTHER" id="PTHR36838">
    <property type="entry name" value="AUXIN EFFLUX CARRIER FAMILY PROTEIN"/>
    <property type="match status" value="1"/>
</dbReference>
<evidence type="ECO:0000313" key="3">
    <source>
        <dbReference type="EMBL" id="MCV9387019.1"/>
    </source>
</evidence>
<feature type="transmembrane region" description="Helical" evidence="2">
    <location>
        <begin position="58"/>
        <end position="82"/>
    </location>
</feature>
<dbReference type="Proteomes" id="UP001300692">
    <property type="component" value="Unassembled WGS sequence"/>
</dbReference>
<feature type="transmembrane region" description="Helical" evidence="2">
    <location>
        <begin position="6"/>
        <end position="22"/>
    </location>
</feature>
<feature type="transmembrane region" description="Helical" evidence="2">
    <location>
        <begin position="203"/>
        <end position="222"/>
    </location>
</feature>
<keyword evidence="2" id="KW-0472">Membrane</keyword>
<protein>
    <submittedName>
        <fullName evidence="3">Permease</fullName>
    </submittedName>
</protein>
<evidence type="ECO:0000313" key="4">
    <source>
        <dbReference type="Proteomes" id="UP001300692"/>
    </source>
</evidence>
<evidence type="ECO:0000256" key="1">
    <source>
        <dbReference type="ARBA" id="ARBA00022448"/>
    </source>
</evidence>
<feature type="transmembrane region" description="Helical" evidence="2">
    <location>
        <begin position="133"/>
        <end position="153"/>
    </location>
</feature>
<keyword evidence="2" id="KW-1133">Transmembrane helix</keyword>
<dbReference type="EMBL" id="JAOYOD010000001">
    <property type="protein sequence ID" value="MCV9387019.1"/>
    <property type="molecule type" value="Genomic_DNA"/>
</dbReference>
<name>A0ABT3CTZ4_9BACT</name>
<keyword evidence="1" id="KW-0813">Transport</keyword>
<reference evidence="3 4" key="1">
    <citation type="submission" date="2022-10" db="EMBL/GenBank/DDBJ databases">
        <title>Comparative genomics and taxonomic characterization of three novel marine species of genus Reichenbachiella exhibiting antioxidant and polysaccharide degradation activities.</title>
        <authorList>
            <person name="Muhammad N."/>
            <person name="Lee Y.-J."/>
            <person name="Ko J."/>
            <person name="Kim S.-G."/>
        </authorList>
    </citation>
    <scope>NUCLEOTIDE SEQUENCE [LARGE SCALE GENOMIC DNA]</scope>
    <source>
        <strain evidence="3 4">ABR2-5</strain>
    </source>
</reference>
<proteinExistence type="predicted"/>
<feature type="transmembrane region" description="Helical" evidence="2">
    <location>
        <begin position="34"/>
        <end position="52"/>
    </location>
</feature>
<dbReference type="PANTHER" id="PTHR36838:SF3">
    <property type="entry name" value="TRANSPORTER AUXIN EFFLUX CARRIER EC FAMILY"/>
    <property type="match status" value="1"/>
</dbReference>
<keyword evidence="4" id="KW-1185">Reference proteome</keyword>
<feature type="transmembrane region" description="Helical" evidence="2">
    <location>
        <begin position="174"/>
        <end position="197"/>
    </location>
</feature>
<feature type="transmembrane region" description="Helical" evidence="2">
    <location>
        <begin position="94"/>
        <end position="113"/>
    </location>
</feature>
<evidence type="ECO:0000256" key="2">
    <source>
        <dbReference type="SAM" id="Phobius"/>
    </source>
</evidence>
<dbReference type="RefSeq" id="WP_264137847.1">
    <property type="nucleotide sequence ID" value="NZ_JAOYOD010000001.1"/>
</dbReference>
<feature type="transmembrane region" description="Helical" evidence="2">
    <location>
        <begin position="259"/>
        <end position="279"/>
    </location>
</feature>
<feature type="transmembrane region" description="Helical" evidence="2">
    <location>
        <begin position="328"/>
        <end position="349"/>
    </location>
</feature>
<sequence>MDLVIQKTMALLSLIIIGLLLQKKVGENVKGIKILILSVALPATIFVALLKIELTFDLLLLPVIALGFNLIMLVMAHFLLPIMGLPQHSPTHRTLLMLLPSLAPGLSCFPFIAEFAGDDVLALAALADVGNKFFVLIFLYALALHWYTKMNASKESNSKRGQFKKLVLTMLNEPINLVIVLAIVLLSLGVTLSSFPVFLENTILRLSSLMMPLILLFIGLAVKIKWKELPLILSLLGWRSGITFCLSAAVIYFMPQLSLPMMLLVIVFPQSAVSFWPFAHMTALDSHQEEESKKTFDINLALSVLACSLPFSTLIVLAVFTFDQVFVSPFYLFGLGVVVLFFSALLFVFKGFAKIKVKLASKGLW</sequence>
<comment type="caution">
    <text evidence="3">The sequence shown here is derived from an EMBL/GenBank/DDBJ whole genome shotgun (WGS) entry which is preliminary data.</text>
</comment>
<organism evidence="3 4">
    <name type="scientific">Reichenbachiella ulvae</name>
    <dbReference type="NCBI Taxonomy" id="2980104"/>
    <lineage>
        <taxon>Bacteria</taxon>
        <taxon>Pseudomonadati</taxon>
        <taxon>Bacteroidota</taxon>
        <taxon>Cytophagia</taxon>
        <taxon>Cytophagales</taxon>
        <taxon>Reichenbachiellaceae</taxon>
        <taxon>Reichenbachiella</taxon>
    </lineage>
</organism>
<keyword evidence="2" id="KW-0812">Transmembrane</keyword>